<comment type="subunit">
    <text evidence="5">Homodimer.</text>
</comment>
<dbReference type="EC" id="2.1.1.177" evidence="5"/>
<dbReference type="OrthoDB" id="9806643at2"/>
<evidence type="ECO:0000256" key="4">
    <source>
        <dbReference type="ARBA" id="ARBA00038303"/>
    </source>
</evidence>
<feature type="binding site" evidence="5">
    <location>
        <position position="105"/>
    </location>
    <ligand>
        <name>S-adenosyl-L-methionine</name>
        <dbReference type="ChEBI" id="CHEBI:59789"/>
    </ligand>
</feature>
<dbReference type="InterPro" id="IPR003742">
    <property type="entry name" value="RlmH-like"/>
</dbReference>
<sequence>MRIHLVAVGRRMPDWVETAVADYQRRLPRELPLHIHPVDAANRPKKNPDIQRLRRDEGQRLLAAVPKGARIIALDERGKGWDTPELARRLEGWREEGPDVALLVGGADGLDAACLEAAETRWSLSPLTLPHTLVRVVVAEQCYRAWSLLQGHPYHRG</sequence>
<evidence type="ECO:0000256" key="2">
    <source>
        <dbReference type="ARBA" id="ARBA00022679"/>
    </source>
</evidence>
<keyword evidence="7" id="KW-1185">Reference proteome</keyword>
<keyword evidence="1 5" id="KW-0489">Methyltransferase</keyword>
<dbReference type="CDD" id="cd18081">
    <property type="entry name" value="RlmH-like"/>
    <property type="match status" value="1"/>
</dbReference>
<comment type="function">
    <text evidence="5">Specifically methylates the pseudouridine at position 1915 (m3Psi1915) in 23S rRNA.</text>
</comment>
<dbReference type="Pfam" id="PF02590">
    <property type="entry name" value="SPOUT_MTase"/>
    <property type="match status" value="1"/>
</dbReference>
<proteinExistence type="inferred from homology"/>
<feature type="binding site" evidence="5">
    <location>
        <position position="74"/>
    </location>
    <ligand>
        <name>S-adenosyl-L-methionine</name>
        <dbReference type="ChEBI" id="CHEBI:59789"/>
    </ligand>
</feature>
<feature type="binding site" evidence="5">
    <location>
        <begin position="124"/>
        <end position="129"/>
    </location>
    <ligand>
        <name>S-adenosyl-L-methionine</name>
        <dbReference type="ChEBI" id="CHEBI:59789"/>
    </ligand>
</feature>
<comment type="similarity">
    <text evidence="4 5">Belongs to the RNA methyltransferase RlmH family.</text>
</comment>
<evidence type="ECO:0000256" key="1">
    <source>
        <dbReference type="ARBA" id="ARBA00022603"/>
    </source>
</evidence>
<dbReference type="InterPro" id="IPR029028">
    <property type="entry name" value="Alpha/beta_knot_MTases"/>
</dbReference>
<dbReference type="SUPFAM" id="SSF75217">
    <property type="entry name" value="alpha/beta knot"/>
    <property type="match status" value="1"/>
</dbReference>
<comment type="subcellular location">
    <subcellularLocation>
        <location evidence="5">Cytoplasm</location>
    </subcellularLocation>
</comment>
<dbReference type="GO" id="GO:0005737">
    <property type="term" value="C:cytoplasm"/>
    <property type="evidence" value="ECO:0007669"/>
    <property type="project" value="UniProtKB-SubCell"/>
</dbReference>
<dbReference type="Gene3D" id="3.40.1280.10">
    <property type="match status" value="1"/>
</dbReference>
<evidence type="ECO:0000256" key="3">
    <source>
        <dbReference type="ARBA" id="ARBA00022691"/>
    </source>
</evidence>
<dbReference type="EMBL" id="FOMJ01000003">
    <property type="protein sequence ID" value="SFD26212.1"/>
    <property type="molecule type" value="Genomic_DNA"/>
</dbReference>
<keyword evidence="2 5" id="KW-0808">Transferase</keyword>
<gene>
    <name evidence="5" type="primary">rlmH</name>
    <name evidence="6" type="ORF">SAMN05660831_01326</name>
</gene>
<dbReference type="NCBIfam" id="NF000986">
    <property type="entry name" value="PRK00103.1-4"/>
    <property type="match status" value="1"/>
</dbReference>
<dbReference type="STRING" id="1123397.SAMN05660831_01326"/>
<evidence type="ECO:0000313" key="7">
    <source>
        <dbReference type="Proteomes" id="UP000198611"/>
    </source>
</evidence>
<dbReference type="RefSeq" id="WP_093427971.1">
    <property type="nucleotide sequence ID" value="NZ_FOMJ01000003.1"/>
</dbReference>
<dbReference type="PIRSF" id="PIRSF004505">
    <property type="entry name" value="MT_bac"/>
    <property type="match status" value="1"/>
</dbReference>
<dbReference type="HAMAP" id="MF_00658">
    <property type="entry name" value="23SrRNA_methyltr_H"/>
    <property type="match status" value="1"/>
</dbReference>
<reference evidence="6 7" key="1">
    <citation type="submission" date="2016-10" db="EMBL/GenBank/DDBJ databases">
        <authorList>
            <person name="de Groot N.N."/>
        </authorList>
    </citation>
    <scope>NUCLEOTIDE SEQUENCE [LARGE SCALE GENOMIC DNA]</scope>
    <source>
        <strain evidence="6 7">HL3</strain>
    </source>
</reference>
<accession>A0A1I1QW43</accession>
<evidence type="ECO:0000256" key="5">
    <source>
        <dbReference type="HAMAP-Rule" id="MF_00658"/>
    </source>
</evidence>
<dbReference type="Proteomes" id="UP000198611">
    <property type="component" value="Unassembled WGS sequence"/>
</dbReference>
<comment type="catalytic activity">
    <reaction evidence="5">
        <text>pseudouridine(1915) in 23S rRNA + S-adenosyl-L-methionine = N(3)-methylpseudouridine(1915) in 23S rRNA + S-adenosyl-L-homocysteine + H(+)</text>
        <dbReference type="Rhea" id="RHEA:42752"/>
        <dbReference type="Rhea" id="RHEA-COMP:10221"/>
        <dbReference type="Rhea" id="RHEA-COMP:10222"/>
        <dbReference type="ChEBI" id="CHEBI:15378"/>
        <dbReference type="ChEBI" id="CHEBI:57856"/>
        <dbReference type="ChEBI" id="CHEBI:59789"/>
        <dbReference type="ChEBI" id="CHEBI:65314"/>
        <dbReference type="ChEBI" id="CHEBI:74486"/>
        <dbReference type="EC" id="2.1.1.177"/>
    </reaction>
</comment>
<dbReference type="NCBIfam" id="TIGR00246">
    <property type="entry name" value="tRNA_RlmH_YbeA"/>
    <property type="match status" value="1"/>
</dbReference>
<keyword evidence="3 5" id="KW-0949">S-adenosyl-L-methionine</keyword>
<organism evidence="6 7">
    <name type="scientific">Thiohalospira halophila DSM 15071</name>
    <dbReference type="NCBI Taxonomy" id="1123397"/>
    <lineage>
        <taxon>Bacteria</taxon>
        <taxon>Pseudomonadati</taxon>
        <taxon>Pseudomonadota</taxon>
        <taxon>Gammaproteobacteria</taxon>
        <taxon>Thiohalospirales</taxon>
        <taxon>Thiohalospiraceae</taxon>
        <taxon>Thiohalospira</taxon>
    </lineage>
</organism>
<name>A0A1I1QW43_9GAMM</name>
<keyword evidence="5" id="KW-0698">rRNA processing</keyword>
<dbReference type="PANTHER" id="PTHR33603">
    <property type="entry name" value="METHYLTRANSFERASE"/>
    <property type="match status" value="1"/>
</dbReference>
<dbReference type="GO" id="GO:0070038">
    <property type="term" value="F:rRNA (pseudouridine-N3-)-methyltransferase activity"/>
    <property type="evidence" value="ECO:0007669"/>
    <property type="project" value="UniProtKB-UniRule"/>
</dbReference>
<dbReference type="InterPro" id="IPR029026">
    <property type="entry name" value="tRNA_m1G_MTases_N"/>
</dbReference>
<dbReference type="AlphaFoldDB" id="A0A1I1QW43"/>
<dbReference type="PANTHER" id="PTHR33603:SF1">
    <property type="entry name" value="RIBOSOMAL RNA LARGE SUBUNIT METHYLTRANSFERASE H"/>
    <property type="match status" value="1"/>
</dbReference>
<keyword evidence="5" id="KW-0963">Cytoplasm</keyword>
<protein>
    <recommendedName>
        <fullName evidence="5">Ribosomal RNA large subunit methyltransferase H</fullName>
        <ecNumber evidence="5">2.1.1.177</ecNumber>
    </recommendedName>
    <alternativeName>
        <fullName evidence="5">23S rRNA (pseudouridine1915-N3)-methyltransferase</fullName>
    </alternativeName>
    <alternativeName>
        <fullName evidence="5">23S rRNA m3Psi1915 methyltransferase</fullName>
    </alternativeName>
    <alternativeName>
        <fullName evidence="5">rRNA (pseudouridine-N3-)-methyltransferase RlmH</fullName>
    </alternativeName>
</protein>
<evidence type="ECO:0000313" key="6">
    <source>
        <dbReference type="EMBL" id="SFD26212.1"/>
    </source>
</evidence>